<evidence type="ECO:0000313" key="2">
    <source>
        <dbReference type="EMBL" id="GIX85746.1"/>
    </source>
</evidence>
<accession>A0AAV4NPB7</accession>
<evidence type="ECO:0000256" key="1">
    <source>
        <dbReference type="SAM" id="MobiDB-lite"/>
    </source>
</evidence>
<dbReference type="AlphaFoldDB" id="A0AAV4NPB7"/>
<comment type="caution">
    <text evidence="2">The sequence shown here is derived from an EMBL/GenBank/DDBJ whole genome shotgun (WGS) entry which is preliminary data.</text>
</comment>
<proteinExistence type="predicted"/>
<dbReference type="EMBL" id="BPLR01021090">
    <property type="protein sequence ID" value="GIX85746.1"/>
    <property type="molecule type" value="Genomic_DNA"/>
</dbReference>
<organism evidence="2 3">
    <name type="scientific">Caerostris extrusa</name>
    <name type="common">Bark spider</name>
    <name type="synonym">Caerostris bankana</name>
    <dbReference type="NCBI Taxonomy" id="172846"/>
    <lineage>
        <taxon>Eukaryota</taxon>
        <taxon>Metazoa</taxon>
        <taxon>Ecdysozoa</taxon>
        <taxon>Arthropoda</taxon>
        <taxon>Chelicerata</taxon>
        <taxon>Arachnida</taxon>
        <taxon>Araneae</taxon>
        <taxon>Araneomorphae</taxon>
        <taxon>Entelegynae</taxon>
        <taxon>Araneoidea</taxon>
        <taxon>Araneidae</taxon>
        <taxon>Caerostris</taxon>
    </lineage>
</organism>
<protein>
    <submittedName>
        <fullName evidence="2">Uncharacterized protein</fullName>
    </submittedName>
</protein>
<evidence type="ECO:0000313" key="3">
    <source>
        <dbReference type="Proteomes" id="UP001054945"/>
    </source>
</evidence>
<keyword evidence="3" id="KW-1185">Reference proteome</keyword>
<feature type="region of interest" description="Disordered" evidence="1">
    <location>
        <begin position="132"/>
        <end position="181"/>
    </location>
</feature>
<feature type="compositionally biased region" description="Basic and acidic residues" evidence="1">
    <location>
        <begin position="133"/>
        <end position="144"/>
    </location>
</feature>
<name>A0AAV4NPB7_CAEEX</name>
<feature type="region of interest" description="Disordered" evidence="1">
    <location>
        <begin position="71"/>
        <end position="102"/>
    </location>
</feature>
<reference evidence="2 3" key="1">
    <citation type="submission" date="2021-06" db="EMBL/GenBank/DDBJ databases">
        <title>Caerostris extrusa draft genome.</title>
        <authorList>
            <person name="Kono N."/>
            <person name="Arakawa K."/>
        </authorList>
    </citation>
    <scope>NUCLEOTIDE SEQUENCE [LARGE SCALE GENOMIC DNA]</scope>
</reference>
<dbReference type="Proteomes" id="UP001054945">
    <property type="component" value="Unassembled WGS sequence"/>
</dbReference>
<sequence length="181" mass="19393">MKASKLSVQIVSFSDLRDPIIPISAYRQPSRYIHPHFRKPVSTDGAFHPLPISNSLHEALRQIGNLSPYLASPALRSGNPNPLPGAGDHQGPRAGPEEGPKSCGICELQHRRQHGGGGGFGVCAKKISGVNRGVERPKDSDRGLRAGLKKSTKNTNSSSSSTSNNNINNNNGLRVTLVEEM</sequence>
<gene>
    <name evidence="2" type="ORF">CEXT_597771</name>
</gene>
<feature type="compositionally biased region" description="Low complexity" evidence="1">
    <location>
        <begin position="153"/>
        <end position="171"/>
    </location>
</feature>